<sequence length="485" mass="55201">MKVAVVAIVRDEVSDILWWLGWYVSLGVDTIIVFDDGSKDGTDRIIADAACVHDIRLYRIESDGGSHIERQKQVYLEALEHLKNEFDWVGFLDADEYVFFPNHNTLHQFLSEMNDDIGAVGINWCNYGSSGHVTKPLAPVFHAFTHHYKPENNINRHIKSFVRPDYWNGRWFNVHYFDVSPYRYVDDSGRDIEWSDTPGITKNSPCWKNSKIMHYQLRSMEHYVERTKRRKDLNLSLRNFTEADHNEICDPTPHDSTNKIREWVRRVIRQEYARVLNALPNSDLLTPLPPSVPTLHVFSVWSHEGNCICVRDTKLEIADKSPIERPLLAIRIGEATSRVFLTTIGTDGNPTSINPDGNPHLLDFLSYDTVSTTEHRSVALRQTGNNFFLSVTSESLDGSVPSDSQSFKDAEIFQLRPFENTAVSDDILNGPTLSFARAALSQPVSLATISALAKKDLRLTVSVLPLLMDFLEDAEREMLEAKLPA</sequence>
<organism evidence="4 5">
    <name type="scientific">Gluconobacter cerinus</name>
    <dbReference type="NCBI Taxonomy" id="38307"/>
    <lineage>
        <taxon>Bacteria</taxon>
        <taxon>Pseudomonadati</taxon>
        <taxon>Pseudomonadota</taxon>
        <taxon>Alphaproteobacteria</taxon>
        <taxon>Acetobacterales</taxon>
        <taxon>Acetobacteraceae</taxon>
        <taxon>Gluconobacter</taxon>
    </lineage>
</organism>
<evidence type="ECO:0000256" key="3">
    <source>
        <dbReference type="ARBA" id="ARBA00022989"/>
    </source>
</evidence>
<dbReference type="Pfam" id="PF13704">
    <property type="entry name" value="Glyco_tranf_2_4"/>
    <property type="match status" value="1"/>
</dbReference>
<comment type="caution">
    <text evidence="4">The sequence shown here is derived from an EMBL/GenBank/DDBJ whole genome shotgun (WGS) entry which is preliminary data.</text>
</comment>
<dbReference type="PANTHER" id="PTHR21461">
    <property type="entry name" value="GLYCOSYLTRANSFERASE FAMILY 92 PROTEIN"/>
    <property type="match status" value="1"/>
</dbReference>
<dbReference type="GO" id="GO:0016020">
    <property type="term" value="C:membrane"/>
    <property type="evidence" value="ECO:0007669"/>
    <property type="project" value="UniProtKB-SubCell"/>
</dbReference>
<dbReference type="GO" id="GO:0005737">
    <property type="term" value="C:cytoplasm"/>
    <property type="evidence" value="ECO:0007669"/>
    <property type="project" value="TreeGrafter"/>
</dbReference>
<accession>A0AAV5NH84</accession>
<dbReference type="RefSeq" id="WP_099213116.1">
    <property type="nucleotide sequence ID" value="NZ_BEWM01000005.1"/>
</dbReference>
<dbReference type="GO" id="GO:0016757">
    <property type="term" value="F:glycosyltransferase activity"/>
    <property type="evidence" value="ECO:0007669"/>
    <property type="project" value="TreeGrafter"/>
</dbReference>
<dbReference type="Gene3D" id="3.90.550.10">
    <property type="entry name" value="Spore Coat Polysaccharide Biosynthesis Protein SpsA, Chain A"/>
    <property type="match status" value="1"/>
</dbReference>
<dbReference type="PANTHER" id="PTHR21461:SF69">
    <property type="entry name" value="GLYCOSYLTRANSFERASE FAMILY 92 PROTEIN"/>
    <property type="match status" value="1"/>
</dbReference>
<dbReference type="CDD" id="cd00761">
    <property type="entry name" value="Glyco_tranf_GTA_type"/>
    <property type="match status" value="1"/>
</dbReference>
<reference evidence="5" key="1">
    <citation type="journal article" date="2019" name="Int. J. Syst. Evol. Microbiol.">
        <title>The Global Catalogue of Microorganisms (GCM) 10K type strain sequencing project: providing services to taxonomists for standard genome sequencing and annotation.</title>
        <authorList>
            <consortium name="The Broad Institute Genomics Platform"/>
            <consortium name="The Broad Institute Genome Sequencing Center for Infectious Disease"/>
            <person name="Wu L."/>
            <person name="Ma J."/>
        </authorList>
    </citation>
    <scope>NUCLEOTIDE SEQUENCE [LARGE SCALE GENOMIC DNA]</scope>
    <source>
        <strain evidence="5">NBRC 3267</strain>
    </source>
</reference>
<proteinExistence type="predicted"/>
<dbReference type="Proteomes" id="UP001156614">
    <property type="component" value="Unassembled WGS sequence"/>
</dbReference>
<evidence type="ECO:0000256" key="1">
    <source>
        <dbReference type="ARBA" id="ARBA00004167"/>
    </source>
</evidence>
<evidence type="ECO:0000256" key="2">
    <source>
        <dbReference type="ARBA" id="ARBA00022692"/>
    </source>
</evidence>
<evidence type="ECO:0008006" key="6">
    <source>
        <dbReference type="Google" id="ProtNLM"/>
    </source>
</evidence>
<evidence type="ECO:0000313" key="4">
    <source>
        <dbReference type="EMBL" id="GLQ63762.1"/>
    </source>
</evidence>
<keyword evidence="3" id="KW-1133">Transmembrane helix</keyword>
<gene>
    <name evidence="4" type="ORF">GCM10007867_26070</name>
</gene>
<dbReference type="InterPro" id="IPR029044">
    <property type="entry name" value="Nucleotide-diphossugar_trans"/>
</dbReference>
<evidence type="ECO:0000313" key="5">
    <source>
        <dbReference type="Proteomes" id="UP001156614"/>
    </source>
</evidence>
<dbReference type="EMBL" id="BSNU01000004">
    <property type="protein sequence ID" value="GLQ63762.1"/>
    <property type="molecule type" value="Genomic_DNA"/>
</dbReference>
<protein>
    <recommendedName>
        <fullName evidence="6">Glycosyl transferase family 2</fullName>
    </recommendedName>
</protein>
<keyword evidence="5" id="KW-1185">Reference proteome</keyword>
<dbReference type="AlphaFoldDB" id="A0AAV5NH84"/>
<name>A0AAV5NH84_9PROT</name>
<keyword evidence="2" id="KW-0812">Transmembrane</keyword>
<keyword evidence="3" id="KW-0472">Membrane</keyword>
<comment type="subcellular location">
    <subcellularLocation>
        <location evidence="1">Membrane</location>
        <topology evidence="1">Single-pass membrane protein</topology>
    </subcellularLocation>
</comment>
<dbReference type="SUPFAM" id="SSF53448">
    <property type="entry name" value="Nucleotide-diphospho-sugar transferases"/>
    <property type="match status" value="1"/>
</dbReference>